<sequence length="226" mass="24718">MSTTSAPLHGPGLTDVRGMIMAHDAFRWSLLPAPALVQNVATGDVRRAAVVAGHVETILAVLEGHHTSEDELLWPRLLERVPEELAPVVHLMESQHEQIHDHLELTLALLPRWRAGAAAADRDRLGTAVGALVEALTEHMAAEERHLLPLAARSVSEAEWAELGERGMRKIPFRFLPTAFGIMRHVGDPDVVAADLAKAPLPIRAWLRLTADRAFRRYAAEVGIAA</sequence>
<dbReference type="Proteomes" id="UP000515947">
    <property type="component" value="Chromosome"/>
</dbReference>
<dbReference type="EMBL" id="CP060713">
    <property type="protein sequence ID" value="QNN51801.1"/>
    <property type="molecule type" value="Genomic_DNA"/>
</dbReference>
<dbReference type="RefSeq" id="WP_187577640.1">
    <property type="nucleotide sequence ID" value="NZ_CP060713.1"/>
</dbReference>
<dbReference type="KEGG" id="nmes:H9L09_14800"/>
<evidence type="ECO:0000259" key="1">
    <source>
        <dbReference type="Pfam" id="PF01814"/>
    </source>
</evidence>
<evidence type="ECO:0000313" key="3">
    <source>
        <dbReference type="Proteomes" id="UP000515947"/>
    </source>
</evidence>
<proteinExistence type="predicted"/>
<reference evidence="2 3" key="1">
    <citation type="submission" date="2020-08" db="EMBL/GenBank/DDBJ databases">
        <title>Genome sequence of Nocardioides mesophilus KACC 16243T.</title>
        <authorList>
            <person name="Hyun D.-W."/>
            <person name="Bae J.-W."/>
        </authorList>
    </citation>
    <scope>NUCLEOTIDE SEQUENCE [LARGE SCALE GENOMIC DNA]</scope>
    <source>
        <strain evidence="2 3">KACC 16243</strain>
    </source>
</reference>
<accession>A0A7G9R876</accession>
<feature type="domain" description="Hemerythrin-like" evidence="1">
    <location>
        <begin position="21"/>
        <end position="151"/>
    </location>
</feature>
<gene>
    <name evidence="2" type="ORF">H9L09_14800</name>
</gene>
<organism evidence="2 3">
    <name type="scientific">Nocardioides mesophilus</name>
    <dbReference type="NCBI Taxonomy" id="433659"/>
    <lineage>
        <taxon>Bacteria</taxon>
        <taxon>Bacillati</taxon>
        <taxon>Actinomycetota</taxon>
        <taxon>Actinomycetes</taxon>
        <taxon>Propionibacteriales</taxon>
        <taxon>Nocardioidaceae</taxon>
        <taxon>Nocardioides</taxon>
    </lineage>
</organism>
<dbReference type="CDD" id="cd12108">
    <property type="entry name" value="Hr-like"/>
    <property type="match status" value="1"/>
</dbReference>
<dbReference type="Gene3D" id="1.20.120.520">
    <property type="entry name" value="nmb1532 protein domain like"/>
    <property type="match status" value="1"/>
</dbReference>
<evidence type="ECO:0000313" key="2">
    <source>
        <dbReference type="EMBL" id="QNN51801.1"/>
    </source>
</evidence>
<dbReference type="AlphaFoldDB" id="A0A7G9R876"/>
<dbReference type="InterPro" id="IPR012312">
    <property type="entry name" value="Hemerythrin-like"/>
</dbReference>
<name>A0A7G9R876_9ACTN</name>
<keyword evidence="3" id="KW-1185">Reference proteome</keyword>
<dbReference type="Pfam" id="PF01814">
    <property type="entry name" value="Hemerythrin"/>
    <property type="match status" value="1"/>
</dbReference>
<protein>
    <submittedName>
        <fullName evidence="2">Hemerythrin domain-containing protein</fullName>
    </submittedName>
</protein>